<gene>
    <name evidence="1" type="ORF">O1G21_40595</name>
</gene>
<reference evidence="1 2" key="1">
    <citation type="submission" date="2022-12" db="EMBL/GenBank/DDBJ databases">
        <title>HUAS 3-15.</title>
        <authorList>
            <person name="Mo P."/>
        </authorList>
    </citation>
    <scope>NUCLEOTIDE SEQUENCE [LARGE SCALE GENOMIC DNA]</scope>
    <source>
        <strain evidence="1 2">HUAS 3-15</strain>
        <plasmid evidence="1 2">punmamed3</plasmid>
    </source>
</reference>
<keyword evidence="1" id="KW-0614">Plasmid</keyword>
<evidence type="ECO:0000313" key="2">
    <source>
        <dbReference type="Proteomes" id="UP001212821"/>
    </source>
</evidence>
<accession>A0ABY7QJS5</accession>
<sequence length="234" mass="24952">MKRRDGPSTIRTMGNGIRQGSRGRRAARALAVLAVAGAVMLGGVKVTGVWEGAPFPVADPAATAEHLNSQTLAVYDSLDVPNGLVLNLSNSLGIKADIYDCHGRGLSHFLDNLEDTAPYEPRTAAISAGLTVTGLKHPQAAEALERARGALTAQGWTVESQAAPDHIQLKLKPPSTGPNGVSDTVFVDFYDPSGFFTIEAHAECARYLEGTLVDFEGKPEHLPFLSVPDRVRRE</sequence>
<organism evidence="1 2">
    <name type="scientific">Kitasatospora cathayae</name>
    <dbReference type="NCBI Taxonomy" id="3004092"/>
    <lineage>
        <taxon>Bacteria</taxon>
        <taxon>Bacillati</taxon>
        <taxon>Actinomycetota</taxon>
        <taxon>Actinomycetes</taxon>
        <taxon>Kitasatosporales</taxon>
        <taxon>Streptomycetaceae</taxon>
        <taxon>Kitasatospora</taxon>
    </lineage>
</organism>
<dbReference type="RefSeq" id="WP_270151835.1">
    <property type="nucleotide sequence ID" value="NZ_CP115452.1"/>
</dbReference>
<geneLocation type="plasmid" evidence="1 2">
    <name>punmamed3</name>
</geneLocation>
<name>A0ABY7QJS5_9ACTN</name>
<keyword evidence="2" id="KW-1185">Reference proteome</keyword>
<proteinExistence type="predicted"/>
<evidence type="ECO:0008006" key="3">
    <source>
        <dbReference type="Google" id="ProtNLM"/>
    </source>
</evidence>
<dbReference type="Proteomes" id="UP001212821">
    <property type="component" value="Plasmid punmamed3"/>
</dbReference>
<dbReference type="EMBL" id="CP115452">
    <property type="protein sequence ID" value="WBP92121.1"/>
    <property type="molecule type" value="Genomic_DNA"/>
</dbReference>
<evidence type="ECO:0000313" key="1">
    <source>
        <dbReference type="EMBL" id="WBP92121.1"/>
    </source>
</evidence>
<protein>
    <recommendedName>
        <fullName evidence="3">Tat pathway signal sequence domain protein</fullName>
    </recommendedName>
</protein>